<proteinExistence type="predicted"/>
<dbReference type="AlphaFoldDB" id="A0AAD9EY55"/>
<keyword evidence="3" id="KW-1185">Reference proteome</keyword>
<dbReference type="SMART" id="SM01289">
    <property type="entry name" value="PYRIN"/>
    <property type="match status" value="1"/>
</dbReference>
<feature type="non-terminal residue" evidence="2">
    <location>
        <position position="201"/>
    </location>
</feature>
<dbReference type="SUPFAM" id="SSF47986">
    <property type="entry name" value="DEATH domain"/>
    <property type="match status" value="1"/>
</dbReference>
<dbReference type="Pfam" id="PF02758">
    <property type="entry name" value="PYRIN"/>
    <property type="match status" value="1"/>
</dbReference>
<accession>A0AAD9EY55</accession>
<dbReference type="InterPro" id="IPR011029">
    <property type="entry name" value="DEATH-like_dom_sf"/>
</dbReference>
<dbReference type="CDD" id="cd08321">
    <property type="entry name" value="Pyrin_ASC-like"/>
    <property type="match status" value="1"/>
</dbReference>
<evidence type="ECO:0000313" key="3">
    <source>
        <dbReference type="Proteomes" id="UP001228049"/>
    </source>
</evidence>
<dbReference type="EMBL" id="JASDAP010000020">
    <property type="protein sequence ID" value="KAK1885828.1"/>
    <property type="molecule type" value="Genomic_DNA"/>
</dbReference>
<evidence type="ECO:0000259" key="1">
    <source>
        <dbReference type="PROSITE" id="PS50824"/>
    </source>
</evidence>
<feature type="domain" description="Pyrin" evidence="1">
    <location>
        <begin position="1"/>
        <end position="89"/>
    </location>
</feature>
<reference evidence="2" key="1">
    <citation type="submission" date="2023-04" db="EMBL/GenBank/DDBJ databases">
        <title>Chromosome-level genome of Chaenocephalus aceratus.</title>
        <authorList>
            <person name="Park H."/>
        </authorList>
    </citation>
    <scope>NUCLEOTIDE SEQUENCE</scope>
    <source>
        <strain evidence="2">DE</strain>
        <tissue evidence="2">Muscle</tissue>
    </source>
</reference>
<dbReference type="Gene3D" id="1.10.533.10">
    <property type="entry name" value="Death Domain, Fas"/>
    <property type="match status" value="1"/>
</dbReference>
<comment type="caution">
    <text evidence="2">The sequence shown here is derived from an EMBL/GenBank/DDBJ whole genome shotgun (WGS) entry which is preliminary data.</text>
</comment>
<evidence type="ECO:0000313" key="2">
    <source>
        <dbReference type="EMBL" id="KAK1885828.1"/>
    </source>
</evidence>
<gene>
    <name evidence="2" type="ORF">KUDE01_029549</name>
</gene>
<protein>
    <submittedName>
        <fullName evidence="2">NACHT LRR and PYD domains-containing protein 4</fullName>
    </submittedName>
</protein>
<dbReference type="Proteomes" id="UP001228049">
    <property type="component" value="Unassembled WGS sequence"/>
</dbReference>
<sequence length="201" mass="23115">MNAEDLLNTLEDLEEDEFKDFKWYLKQLDILEGDQAIKESKLQNAEMRDTVDLMVNTYKLHGALKLTKKVLEKIPRNDLVQRLSYASSGPEVSVAVKDVGETSESRGTTFFQREDVIVPVPEPQPITYYQNLLQSHFQDKFILPVMGLANFWRNYKVLIVMVPSVGLIHWGWFNLRANPPLKKDQQEYIPEPSIVAFVSAA</sequence>
<organism evidence="2 3">
    <name type="scientific">Dissostichus eleginoides</name>
    <name type="common">Patagonian toothfish</name>
    <name type="synonym">Dissostichus amissus</name>
    <dbReference type="NCBI Taxonomy" id="100907"/>
    <lineage>
        <taxon>Eukaryota</taxon>
        <taxon>Metazoa</taxon>
        <taxon>Chordata</taxon>
        <taxon>Craniata</taxon>
        <taxon>Vertebrata</taxon>
        <taxon>Euteleostomi</taxon>
        <taxon>Actinopterygii</taxon>
        <taxon>Neopterygii</taxon>
        <taxon>Teleostei</taxon>
        <taxon>Neoteleostei</taxon>
        <taxon>Acanthomorphata</taxon>
        <taxon>Eupercaria</taxon>
        <taxon>Perciformes</taxon>
        <taxon>Notothenioidei</taxon>
        <taxon>Nototheniidae</taxon>
        <taxon>Dissostichus</taxon>
    </lineage>
</organism>
<name>A0AAD9EY55_DISEL</name>
<dbReference type="InterPro" id="IPR004020">
    <property type="entry name" value="DAPIN"/>
</dbReference>
<dbReference type="PROSITE" id="PS50824">
    <property type="entry name" value="DAPIN"/>
    <property type="match status" value="1"/>
</dbReference>